<evidence type="ECO:0000313" key="1">
    <source>
        <dbReference type="EMBL" id="KAJ7211999.1"/>
    </source>
</evidence>
<accession>A0AAD6YE88</accession>
<dbReference type="AlphaFoldDB" id="A0AAD6YE88"/>
<feature type="non-terminal residue" evidence="1">
    <location>
        <position position="1"/>
    </location>
</feature>
<name>A0AAD6YE88_9AGAR</name>
<feature type="non-terminal residue" evidence="1">
    <location>
        <position position="61"/>
    </location>
</feature>
<organism evidence="1 2">
    <name type="scientific">Mycena pura</name>
    <dbReference type="NCBI Taxonomy" id="153505"/>
    <lineage>
        <taxon>Eukaryota</taxon>
        <taxon>Fungi</taxon>
        <taxon>Dikarya</taxon>
        <taxon>Basidiomycota</taxon>
        <taxon>Agaricomycotina</taxon>
        <taxon>Agaricomycetes</taxon>
        <taxon>Agaricomycetidae</taxon>
        <taxon>Agaricales</taxon>
        <taxon>Marasmiineae</taxon>
        <taxon>Mycenaceae</taxon>
        <taxon>Mycena</taxon>
    </lineage>
</organism>
<protein>
    <submittedName>
        <fullName evidence="1">Uncharacterized protein</fullName>
    </submittedName>
</protein>
<dbReference type="EMBL" id="JARJCW010000024">
    <property type="protein sequence ID" value="KAJ7211999.1"/>
    <property type="molecule type" value="Genomic_DNA"/>
</dbReference>
<gene>
    <name evidence="1" type="ORF">GGX14DRAFT_323318</name>
</gene>
<comment type="caution">
    <text evidence="1">The sequence shown here is derived from an EMBL/GenBank/DDBJ whole genome shotgun (WGS) entry which is preliminary data.</text>
</comment>
<sequence>IKFACSVQHDCRLRIGRKGQCKPAVIGKECQEHEETGCDRRLIKHSDDDHFILNMASLHNS</sequence>
<reference evidence="1" key="1">
    <citation type="submission" date="2023-03" db="EMBL/GenBank/DDBJ databases">
        <title>Massive genome expansion in bonnet fungi (Mycena s.s.) driven by repeated elements and novel gene families across ecological guilds.</title>
        <authorList>
            <consortium name="Lawrence Berkeley National Laboratory"/>
            <person name="Harder C.B."/>
            <person name="Miyauchi S."/>
            <person name="Viragh M."/>
            <person name="Kuo A."/>
            <person name="Thoen E."/>
            <person name="Andreopoulos B."/>
            <person name="Lu D."/>
            <person name="Skrede I."/>
            <person name="Drula E."/>
            <person name="Henrissat B."/>
            <person name="Morin E."/>
            <person name="Kohler A."/>
            <person name="Barry K."/>
            <person name="LaButti K."/>
            <person name="Morin E."/>
            <person name="Salamov A."/>
            <person name="Lipzen A."/>
            <person name="Mereny Z."/>
            <person name="Hegedus B."/>
            <person name="Baldrian P."/>
            <person name="Stursova M."/>
            <person name="Weitz H."/>
            <person name="Taylor A."/>
            <person name="Grigoriev I.V."/>
            <person name="Nagy L.G."/>
            <person name="Martin F."/>
            <person name="Kauserud H."/>
        </authorList>
    </citation>
    <scope>NUCLEOTIDE SEQUENCE</scope>
    <source>
        <strain evidence="1">9144</strain>
    </source>
</reference>
<evidence type="ECO:0000313" key="2">
    <source>
        <dbReference type="Proteomes" id="UP001219525"/>
    </source>
</evidence>
<proteinExistence type="predicted"/>
<dbReference type="Proteomes" id="UP001219525">
    <property type="component" value="Unassembled WGS sequence"/>
</dbReference>
<keyword evidence="2" id="KW-1185">Reference proteome</keyword>